<evidence type="ECO:0000313" key="11">
    <source>
        <dbReference type="Proteomes" id="UP000288669"/>
    </source>
</evidence>
<dbReference type="GO" id="GO:0000156">
    <property type="term" value="F:phosphorelay response regulator activity"/>
    <property type="evidence" value="ECO:0007669"/>
    <property type="project" value="TreeGrafter"/>
</dbReference>
<evidence type="ECO:0000313" key="10">
    <source>
        <dbReference type="EMBL" id="RSU08102.1"/>
    </source>
</evidence>
<dbReference type="InterPro" id="IPR039420">
    <property type="entry name" value="WalR-like"/>
</dbReference>
<evidence type="ECO:0000256" key="1">
    <source>
        <dbReference type="ARBA" id="ARBA00022553"/>
    </source>
</evidence>
<evidence type="ECO:0000256" key="6">
    <source>
        <dbReference type="PROSITE-ProRule" id="PRU00169"/>
    </source>
</evidence>
<dbReference type="EMBL" id="NGJZ01000001">
    <property type="protein sequence ID" value="RSU08102.1"/>
    <property type="molecule type" value="Genomic_DNA"/>
</dbReference>
<dbReference type="SMART" id="SM00862">
    <property type="entry name" value="Trans_reg_C"/>
    <property type="match status" value="1"/>
</dbReference>
<dbReference type="SUPFAM" id="SSF52172">
    <property type="entry name" value="CheY-like"/>
    <property type="match status" value="1"/>
</dbReference>
<keyword evidence="3" id="KW-0805">Transcription regulation</keyword>
<dbReference type="PANTHER" id="PTHR48111">
    <property type="entry name" value="REGULATOR OF RPOS"/>
    <property type="match status" value="1"/>
</dbReference>
<evidence type="ECO:0000256" key="2">
    <source>
        <dbReference type="ARBA" id="ARBA00023012"/>
    </source>
</evidence>
<feature type="domain" description="OmpR/PhoB-type" evidence="9">
    <location>
        <begin position="126"/>
        <end position="229"/>
    </location>
</feature>
<dbReference type="InterPro" id="IPR001789">
    <property type="entry name" value="Sig_transdc_resp-reg_receiver"/>
</dbReference>
<comment type="caution">
    <text evidence="10">The sequence shown here is derived from an EMBL/GenBank/DDBJ whole genome shotgun (WGS) entry which is preliminary data.</text>
</comment>
<name>A0A430AJ17_9ENTE</name>
<keyword evidence="4 7" id="KW-0238">DNA-binding</keyword>
<dbReference type="PROSITE" id="PS51755">
    <property type="entry name" value="OMPR_PHOB"/>
    <property type="match status" value="1"/>
</dbReference>
<accession>A0A430AJ17</accession>
<dbReference type="AlphaFoldDB" id="A0A430AJ17"/>
<feature type="DNA-binding region" description="OmpR/PhoB-type" evidence="7">
    <location>
        <begin position="126"/>
        <end position="229"/>
    </location>
</feature>
<proteinExistence type="predicted"/>
<dbReference type="Pfam" id="PF00072">
    <property type="entry name" value="Response_reg"/>
    <property type="match status" value="1"/>
</dbReference>
<dbReference type="Pfam" id="PF00486">
    <property type="entry name" value="Trans_reg_C"/>
    <property type="match status" value="1"/>
</dbReference>
<dbReference type="CDD" id="cd00383">
    <property type="entry name" value="trans_reg_C"/>
    <property type="match status" value="1"/>
</dbReference>
<comment type="caution">
    <text evidence="6">Lacks conserved residue(s) required for the propagation of feature annotation.</text>
</comment>
<keyword evidence="1" id="KW-0597">Phosphoprotein</keyword>
<dbReference type="PANTHER" id="PTHR48111:SF1">
    <property type="entry name" value="TWO-COMPONENT RESPONSE REGULATOR ORR33"/>
    <property type="match status" value="1"/>
</dbReference>
<sequence>MANKFSILIVEEEQRLSFLLAQELERAGYDTTCTSNLEDGLALFKTQSFQLVIGEVALAGTPKYACLTEIQAISIVPVVLLIEKPRESERIQAFEQGVDDLIEKPFNIQELKLRVKRLLYYYYELPNSALTGEEDQLRLDEKNKRLYIEGKFVRLSAIEFSLMHYFMQFPDRIITREELLQEVWHYEYGGQIRTVDAQVRRLRKKIEGYSVDAAKAIKTIRSQGYLYQSE</sequence>
<keyword evidence="5" id="KW-0804">Transcription</keyword>
<gene>
    <name evidence="10" type="ORF">CBF30_02330</name>
</gene>
<evidence type="ECO:0000259" key="9">
    <source>
        <dbReference type="PROSITE" id="PS51755"/>
    </source>
</evidence>
<reference evidence="10 11" key="1">
    <citation type="submission" date="2017-05" db="EMBL/GenBank/DDBJ databases">
        <title>Vagococcus spp. assemblies.</title>
        <authorList>
            <person name="Gulvik C.A."/>
        </authorList>
    </citation>
    <scope>NUCLEOTIDE SEQUENCE [LARGE SCALE GENOMIC DNA]</scope>
    <source>
        <strain evidence="10 11">DSM 24756</strain>
    </source>
</reference>
<dbReference type="SMART" id="SM00448">
    <property type="entry name" value="REC"/>
    <property type="match status" value="1"/>
</dbReference>
<dbReference type="GO" id="GO:0000976">
    <property type="term" value="F:transcription cis-regulatory region binding"/>
    <property type="evidence" value="ECO:0007669"/>
    <property type="project" value="TreeGrafter"/>
</dbReference>
<dbReference type="OrthoDB" id="1779039at2"/>
<keyword evidence="2" id="KW-0902">Two-component regulatory system</keyword>
<dbReference type="InterPro" id="IPR001867">
    <property type="entry name" value="OmpR/PhoB-type_DNA-bd"/>
</dbReference>
<evidence type="ECO:0000256" key="3">
    <source>
        <dbReference type="ARBA" id="ARBA00023015"/>
    </source>
</evidence>
<evidence type="ECO:0008006" key="12">
    <source>
        <dbReference type="Google" id="ProtNLM"/>
    </source>
</evidence>
<evidence type="ECO:0000256" key="4">
    <source>
        <dbReference type="ARBA" id="ARBA00023125"/>
    </source>
</evidence>
<dbReference type="GO" id="GO:0032993">
    <property type="term" value="C:protein-DNA complex"/>
    <property type="evidence" value="ECO:0007669"/>
    <property type="project" value="TreeGrafter"/>
</dbReference>
<feature type="domain" description="Response regulatory" evidence="8">
    <location>
        <begin position="6"/>
        <end position="119"/>
    </location>
</feature>
<dbReference type="Proteomes" id="UP000288669">
    <property type="component" value="Unassembled WGS sequence"/>
</dbReference>
<dbReference type="Gene3D" id="3.40.50.2300">
    <property type="match status" value="1"/>
</dbReference>
<dbReference type="GO" id="GO:0005829">
    <property type="term" value="C:cytosol"/>
    <property type="evidence" value="ECO:0007669"/>
    <property type="project" value="TreeGrafter"/>
</dbReference>
<dbReference type="InterPro" id="IPR036388">
    <property type="entry name" value="WH-like_DNA-bd_sf"/>
</dbReference>
<dbReference type="Gene3D" id="1.10.10.10">
    <property type="entry name" value="Winged helix-like DNA-binding domain superfamily/Winged helix DNA-binding domain"/>
    <property type="match status" value="1"/>
</dbReference>
<evidence type="ECO:0000256" key="5">
    <source>
        <dbReference type="ARBA" id="ARBA00023163"/>
    </source>
</evidence>
<dbReference type="RefSeq" id="WP_126822370.1">
    <property type="nucleotide sequence ID" value="NZ_JBHLWU010000001.1"/>
</dbReference>
<dbReference type="GO" id="GO:0006355">
    <property type="term" value="P:regulation of DNA-templated transcription"/>
    <property type="evidence" value="ECO:0007669"/>
    <property type="project" value="InterPro"/>
</dbReference>
<protein>
    <recommendedName>
        <fullName evidence="12">DNA-binding response regulator</fullName>
    </recommendedName>
</protein>
<evidence type="ECO:0000256" key="7">
    <source>
        <dbReference type="PROSITE-ProRule" id="PRU01091"/>
    </source>
</evidence>
<organism evidence="10 11">
    <name type="scientific">Vagococcus entomophilus</name>
    <dbReference type="NCBI Taxonomy" id="1160095"/>
    <lineage>
        <taxon>Bacteria</taxon>
        <taxon>Bacillati</taxon>
        <taxon>Bacillota</taxon>
        <taxon>Bacilli</taxon>
        <taxon>Lactobacillales</taxon>
        <taxon>Enterococcaceae</taxon>
        <taxon>Vagococcus</taxon>
    </lineage>
</organism>
<dbReference type="PROSITE" id="PS50110">
    <property type="entry name" value="RESPONSE_REGULATORY"/>
    <property type="match status" value="1"/>
</dbReference>
<evidence type="ECO:0000259" key="8">
    <source>
        <dbReference type="PROSITE" id="PS50110"/>
    </source>
</evidence>
<keyword evidence="11" id="KW-1185">Reference proteome</keyword>
<dbReference type="InterPro" id="IPR011006">
    <property type="entry name" value="CheY-like_superfamily"/>
</dbReference>